<name>A0ABW3QTF2_9PSEU</name>
<dbReference type="Proteomes" id="UP001597168">
    <property type="component" value="Unassembled WGS sequence"/>
</dbReference>
<evidence type="ECO:0000313" key="1">
    <source>
        <dbReference type="EMBL" id="MFD1147840.1"/>
    </source>
</evidence>
<reference evidence="2" key="1">
    <citation type="journal article" date="2019" name="Int. J. Syst. Evol. Microbiol.">
        <title>The Global Catalogue of Microorganisms (GCM) 10K type strain sequencing project: providing services to taxonomists for standard genome sequencing and annotation.</title>
        <authorList>
            <consortium name="The Broad Institute Genomics Platform"/>
            <consortium name="The Broad Institute Genome Sequencing Center for Infectious Disease"/>
            <person name="Wu L."/>
            <person name="Ma J."/>
        </authorList>
    </citation>
    <scope>NUCLEOTIDE SEQUENCE [LARGE SCALE GENOMIC DNA]</scope>
    <source>
        <strain evidence="2">CCUG 60214</strain>
    </source>
</reference>
<dbReference type="Gene3D" id="2.40.30.100">
    <property type="entry name" value="AF2212/PG0164-like"/>
    <property type="match status" value="1"/>
</dbReference>
<gene>
    <name evidence="1" type="ORF">ACFQ3T_11945</name>
</gene>
<dbReference type="SUPFAM" id="SSF141694">
    <property type="entry name" value="AF2212/PG0164-like"/>
    <property type="match status" value="1"/>
</dbReference>
<proteinExistence type="predicted"/>
<organism evidence="1 2">
    <name type="scientific">Saccharothrix hoggarensis</name>
    <dbReference type="NCBI Taxonomy" id="913853"/>
    <lineage>
        <taxon>Bacteria</taxon>
        <taxon>Bacillati</taxon>
        <taxon>Actinomycetota</taxon>
        <taxon>Actinomycetes</taxon>
        <taxon>Pseudonocardiales</taxon>
        <taxon>Pseudonocardiaceae</taxon>
        <taxon>Saccharothrix</taxon>
    </lineage>
</organism>
<dbReference type="EMBL" id="JBHTLK010000048">
    <property type="protein sequence ID" value="MFD1147840.1"/>
    <property type="molecule type" value="Genomic_DNA"/>
</dbReference>
<protein>
    <submittedName>
        <fullName evidence="1">DUF1905 domain-containing protein</fullName>
    </submittedName>
</protein>
<keyword evidence="2" id="KW-1185">Reference proteome</keyword>
<sequence>MEEKKFTAKLETTADDGAWTYITWPESAEFFGTRKSVKVAGTIDGQEFKTSFLPMGGGVHMLPVKAAILSAIDKKAGDTVEVHLKERL</sequence>
<dbReference type="Pfam" id="PF08922">
    <property type="entry name" value="DUF1905"/>
    <property type="match status" value="1"/>
</dbReference>
<comment type="caution">
    <text evidence="1">The sequence shown here is derived from an EMBL/GenBank/DDBJ whole genome shotgun (WGS) entry which is preliminary data.</text>
</comment>
<dbReference type="RefSeq" id="WP_380723302.1">
    <property type="nucleotide sequence ID" value="NZ_JBHTLK010000048.1"/>
</dbReference>
<dbReference type="InterPro" id="IPR037079">
    <property type="entry name" value="AF2212/PG0164-like_sf"/>
</dbReference>
<dbReference type="InterPro" id="IPR015018">
    <property type="entry name" value="DUF1905"/>
</dbReference>
<evidence type="ECO:0000313" key="2">
    <source>
        <dbReference type="Proteomes" id="UP001597168"/>
    </source>
</evidence>
<accession>A0ABW3QTF2</accession>